<sequence>MILTELRTTTREFAQATGWEPKPEGLCRGEICVPAPGALSADGSLDVAIAAARLGMPLVEDADHGVWSLGPATLSGKSLNTAVAADPELMNFDGSPFRLSSLRGKKVVLVAWSSY</sequence>
<gene>
    <name evidence="1" type="ORF">UFOPK1421_00929</name>
    <name evidence="2" type="ORF">UFOPK1820_00077</name>
    <name evidence="3" type="ORF">UFOPK1960_00430</name>
    <name evidence="4" type="ORF">UFOPK2921_00319</name>
    <name evidence="5" type="ORF">UFOPK3889_00067</name>
    <name evidence="6" type="ORF">UFOPK4275_00186</name>
    <name evidence="7" type="ORF">UFOPK4422_00973</name>
</gene>
<evidence type="ECO:0000313" key="6">
    <source>
        <dbReference type="EMBL" id="CAB5045031.1"/>
    </source>
</evidence>
<dbReference type="EMBL" id="CAFBRX010000093">
    <property type="protein sequence ID" value="CAB5125529.1"/>
    <property type="molecule type" value="Genomic_DNA"/>
</dbReference>
<dbReference type="EMBL" id="CAFBQJ010000017">
    <property type="protein sequence ID" value="CAB5045031.1"/>
    <property type="molecule type" value="Genomic_DNA"/>
</dbReference>
<evidence type="ECO:0000313" key="7">
    <source>
        <dbReference type="EMBL" id="CAB5125529.1"/>
    </source>
</evidence>
<dbReference type="EMBL" id="CAEZSL010000092">
    <property type="protein sequence ID" value="CAB4545563.1"/>
    <property type="molecule type" value="Genomic_DNA"/>
</dbReference>
<evidence type="ECO:0000313" key="2">
    <source>
        <dbReference type="EMBL" id="CAB4589675.1"/>
    </source>
</evidence>
<proteinExistence type="predicted"/>
<name>A0A6J6FRL4_9ZZZZ</name>
<dbReference type="EMBL" id="CAEZZV010000025">
    <property type="protein sequence ID" value="CAB4772124.1"/>
    <property type="molecule type" value="Genomic_DNA"/>
</dbReference>
<organism evidence="2">
    <name type="scientific">freshwater metagenome</name>
    <dbReference type="NCBI Taxonomy" id="449393"/>
    <lineage>
        <taxon>unclassified sequences</taxon>
        <taxon>metagenomes</taxon>
        <taxon>ecological metagenomes</taxon>
    </lineage>
</organism>
<accession>A0A6J6FRL4</accession>
<evidence type="ECO:0000313" key="4">
    <source>
        <dbReference type="EMBL" id="CAB4772124.1"/>
    </source>
</evidence>
<dbReference type="AlphaFoldDB" id="A0A6J6FRL4"/>
<evidence type="ECO:0000313" key="5">
    <source>
        <dbReference type="EMBL" id="CAB4966451.1"/>
    </source>
</evidence>
<evidence type="ECO:0000313" key="1">
    <source>
        <dbReference type="EMBL" id="CAB4545563.1"/>
    </source>
</evidence>
<dbReference type="EMBL" id="CAEZVL010000044">
    <property type="protein sequence ID" value="CAB4626654.1"/>
    <property type="molecule type" value="Genomic_DNA"/>
</dbReference>
<evidence type="ECO:0000313" key="3">
    <source>
        <dbReference type="EMBL" id="CAB4626654.1"/>
    </source>
</evidence>
<dbReference type="EMBL" id="CAFBNZ010000004">
    <property type="protein sequence ID" value="CAB4966451.1"/>
    <property type="molecule type" value="Genomic_DNA"/>
</dbReference>
<dbReference type="EMBL" id="CAEZUK010000005">
    <property type="protein sequence ID" value="CAB4589675.1"/>
    <property type="molecule type" value="Genomic_DNA"/>
</dbReference>
<protein>
    <submittedName>
        <fullName evidence="2">Unannotated protein</fullName>
    </submittedName>
</protein>
<reference evidence="2" key="1">
    <citation type="submission" date="2020-05" db="EMBL/GenBank/DDBJ databases">
        <authorList>
            <person name="Chiriac C."/>
            <person name="Salcher M."/>
            <person name="Ghai R."/>
            <person name="Kavagutti S V."/>
        </authorList>
    </citation>
    <scope>NUCLEOTIDE SEQUENCE</scope>
</reference>